<reference evidence="9" key="1">
    <citation type="submission" date="2020-10" db="EMBL/GenBank/DDBJ databases">
        <authorList>
            <person name="Gilroy R."/>
        </authorList>
    </citation>
    <scope>NUCLEOTIDE SEQUENCE</scope>
    <source>
        <strain evidence="9">23406</strain>
    </source>
</reference>
<evidence type="ECO:0000256" key="1">
    <source>
        <dbReference type="ARBA" id="ARBA00004861"/>
    </source>
</evidence>
<dbReference type="NCBIfam" id="TIGR02127">
    <property type="entry name" value="pyrF_sub2"/>
    <property type="match status" value="1"/>
</dbReference>
<evidence type="ECO:0000256" key="7">
    <source>
        <dbReference type="HAMAP-Rule" id="MF_01215"/>
    </source>
</evidence>
<name>A0A9D1SX00_9FIRM</name>
<dbReference type="Pfam" id="PF00215">
    <property type="entry name" value="OMPdecase"/>
    <property type="match status" value="1"/>
</dbReference>
<comment type="pathway">
    <text evidence="1 7">Pyrimidine metabolism; UMP biosynthesis via de novo pathway; UMP from orotate: step 2/2.</text>
</comment>
<evidence type="ECO:0000256" key="4">
    <source>
        <dbReference type="ARBA" id="ARBA00022975"/>
    </source>
</evidence>
<feature type="active site" description="Proton donor" evidence="7">
    <location>
        <position position="99"/>
    </location>
</feature>
<comment type="catalytic activity">
    <reaction evidence="6 7">
        <text>orotidine 5'-phosphate + H(+) = UMP + CO2</text>
        <dbReference type="Rhea" id="RHEA:11596"/>
        <dbReference type="ChEBI" id="CHEBI:15378"/>
        <dbReference type="ChEBI" id="CHEBI:16526"/>
        <dbReference type="ChEBI" id="CHEBI:57538"/>
        <dbReference type="ChEBI" id="CHEBI:57865"/>
        <dbReference type="EC" id="4.1.1.23"/>
    </reaction>
</comment>
<comment type="similarity">
    <text evidence="2 7">Belongs to the OMP decarboxylase family. Type 2 subfamily.</text>
</comment>
<dbReference type="SUPFAM" id="SSF51366">
    <property type="entry name" value="Ribulose-phoshate binding barrel"/>
    <property type="match status" value="1"/>
</dbReference>
<evidence type="ECO:0000313" key="9">
    <source>
        <dbReference type="EMBL" id="HIV00158.1"/>
    </source>
</evidence>
<dbReference type="InterPro" id="IPR013785">
    <property type="entry name" value="Aldolase_TIM"/>
</dbReference>
<dbReference type="SMART" id="SM00934">
    <property type="entry name" value="OMPdecase"/>
    <property type="match status" value="1"/>
</dbReference>
<reference evidence="9" key="2">
    <citation type="journal article" date="2021" name="PeerJ">
        <title>Extensive microbial diversity within the chicken gut microbiome revealed by metagenomics and culture.</title>
        <authorList>
            <person name="Gilroy R."/>
            <person name="Ravi A."/>
            <person name="Getino M."/>
            <person name="Pursley I."/>
            <person name="Horton D.L."/>
            <person name="Alikhan N.F."/>
            <person name="Baker D."/>
            <person name="Gharbi K."/>
            <person name="Hall N."/>
            <person name="Watson M."/>
            <person name="Adriaenssens E.M."/>
            <person name="Foster-Nyarko E."/>
            <person name="Jarju S."/>
            <person name="Secka A."/>
            <person name="Antonio M."/>
            <person name="Oren A."/>
            <person name="Chaudhuri R.R."/>
            <person name="La Ragione R."/>
            <person name="Hildebrand F."/>
            <person name="Pallen M.J."/>
        </authorList>
    </citation>
    <scope>NUCLEOTIDE SEQUENCE</scope>
    <source>
        <strain evidence="9">23406</strain>
    </source>
</reference>
<evidence type="ECO:0000256" key="3">
    <source>
        <dbReference type="ARBA" id="ARBA00022793"/>
    </source>
</evidence>
<evidence type="ECO:0000259" key="8">
    <source>
        <dbReference type="SMART" id="SM00934"/>
    </source>
</evidence>
<proteinExistence type="inferred from homology"/>
<dbReference type="GO" id="GO:0044205">
    <property type="term" value="P:'de novo' UMP biosynthetic process"/>
    <property type="evidence" value="ECO:0007669"/>
    <property type="project" value="UniProtKB-UniRule"/>
</dbReference>
<dbReference type="GO" id="GO:0006207">
    <property type="term" value="P:'de novo' pyrimidine nucleobase biosynthetic process"/>
    <property type="evidence" value="ECO:0007669"/>
    <property type="project" value="InterPro"/>
</dbReference>
<dbReference type="PROSITE" id="PS00156">
    <property type="entry name" value="OMPDECASE"/>
    <property type="match status" value="1"/>
</dbReference>
<dbReference type="PANTHER" id="PTHR43375:SF1">
    <property type="entry name" value="OROTIDINE 5'-PHOSPHATE DECARBOXYLASE"/>
    <property type="match status" value="1"/>
</dbReference>
<keyword evidence="4 7" id="KW-0665">Pyrimidine biosynthesis</keyword>
<organism evidence="9 10">
    <name type="scientific">Candidatus Stercoripulliclostridium merdipullorum</name>
    <dbReference type="NCBI Taxonomy" id="2840952"/>
    <lineage>
        <taxon>Bacteria</taxon>
        <taxon>Bacillati</taxon>
        <taxon>Bacillota</taxon>
        <taxon>Clostridia</taxon>
        <taxon>Eubacteriales</taxon>
        <taxon>Candidatus Stercoripulliclostridium</taxon>
    </lineage>
</organism>
<evidence type="ECO:0000256" key="5">
    <source>
        <dbReference type="ARBA" id="ARBA00023239"/>
    </source>
</evidence>
<comment type="caution">
    <text evidence="9">The sequence shown here is derived from an EMBL/GenBank/DDBJ whole genome shotgun (WGS) entry which is preliminary data.</text>
</comment>
<dbReference type="EC" id="4.1.1.23" evidence="7"/>
<dbReference type="FunFam" id="3.20.20.70:FF:000246">
    <property type="entry name" value="Orotidine 5'-phosphate decarboxylase"/>
    <property type="match status" value="1"/>
</dbReference>
<accession>A0A9D1SX00</accession>
<dbReference type="Proteomes" id="UP000886891">
    <property type="component" value="Unassembled WGS sequence"/>
</dbReference>
<keyword evidence="3 7" id="KW-0210">Decarboxylase</keyword>
<dbReference type="InterPro" id="IPR018089">
    <property type="entry name" value="OMPdecase_AS"/>
</dbReference>
<dbReference type="HAMAP" id="MF_01215">
    <property type="entry name" value="OMPdecase_type2"/>
    <property type="match status" value="1"/>
</dbReference>
<dbReference type="GO" id="GO:0004590">
    <property type="term" value="F:orotidine-5'-phosphate decarboxylase activity"/>
    <property type="evidence" value="ECO:0007669"/>
    <property type="project" value="UniProtKB-UniRule"/>
</dbReference>
<evidence type="ECO:0000313" key="10">
    <source>
        <dbReference type="Proteomes" id="UP000886891"/>
    </source>
</evidence>
<feature type="domain" description="Orotidine 5'-phosphate decarboxylase" evidence="8">
    <location>
        <begin position="14"/>
        <end position="274"/>
    </location>
</feature>
<dbReference type="InterPro" id="IPR011060">
    <property type="entry name" value="RibuloseP-bd_barrel"/>
</dbReference>
<evidence type="ECO:0000256" key="2">
    <source>
        <dbReference type="ARBA" id="ARBA00008847"/>
    </source>
</evidence>
<sequence length="308" mass="33670">MDQLIKAIIDKQSVAVVGLDTAFDYLPEGMRQNVTRASEAAESILEFNLNVINAVKDLAPAVKVQIAYYEMYGVEGLMAFRETVRYARKAGLVVMADAKRNDIGSTAECYAKAFLGKSKINDLTFEPFGADILTVNGYLGVDGIKPFLDVMRDRDKGIFVLVKTSNPSSGQLQNLVLQDGRTVFECMGDLVEEWGSDNIGAYGYSKVGAVVGATHPVEAATLRKRLPHTFFLIPGYGAQGGTADDLAVSFDERGLGGAVNNSRGILLAYRKERYQGQKYYEAARNALTDMQQDIARALRNKGINRIGE</sequence>
<keyword evidence="5 7" id="KW-0456">Lyase</keyword>
<gene>
    <name evidence="7 9" type="primary">pyrF</name>
    <name evidence="9" type="ORF">IAB14_03465</name>
</gene>
<evidence type="ECO:0000256" key="6">
    <source>
        <dbReference type="ARBA" id="ARBA00049157"/>
    </source>
</evidence>
<dbReference type="InterPro" id="IPR011995">
    <property type="entry name" value="OMPdecase_type-2"/>
</dbReference>
<dbReference type="InterPro" id="IPR001754">
    <property type="entry name" value="OMPdeCOase_dom"/>
</dbReference>
<dbReference type="AlphaFoldDB" id="A0A9D1SX00"/>
<protein>
    <recommendedName>
        <fullName evidence="7">Orotidine 5'-phosphate decarboxylase</fullName>
        <ecNumber evidence="7">4.1.1.23</ecNumber>
    </recommendedName>
    <alternativeName>
        <fullName evidence="7">OMP decarboxylase</fullName>
        <shortName evidence="7">OMPDCase</shortName>
        <shortName evidence="7">OMPdecase</shortName>
    </alternativeName>
</protein>
<dbReference type="Gene3D" id="3.20.20.70">
    <property type="entry name" value="Aldolase class I"/>
    <property type="match status" value="1"/>
</dbReference>
<dbReference type="PANTHER" id="PTHR43375">
    <property type="entry name" value="OROTIDINE 5'-PHOSPHATE DECARBOXYLASE"/>
    <property type="match status" value="1"/>
</dbReference>
<dbReference type="EMBL" id="DVOH01000024">
    <property type="protein sequence ID" value="HIV00158.1"/>
    <property type="molecule type" value="Genomic_DNA"/>
</dbReference>
<dbReference type="CDD" id="cd04725">
    <property type="entry name" value="OMP_decarboxylase_like"/>
    <property type="match status" value="1"/>
</dbReference>